<feature type="transmembrane region" description="Helical" evidence="7">
    <location>
        <begin position="428"/>
        <end position="448"/>
    </location>
</feature>
<evidence type="ECO:0000256" key="1">
    <source>
        <dbReference type="ARBA" id="ARBA00004651"/>
    </source>
</evidence>
<evidence type="ECO:0000259" key="8">
    <source>
        <dbReference type="PROSITE" id="PS50850"/>
    </source>
</evidence>
<dbReference type="CDD" id="cd17503">
    <property type="entry name" value="MFS_LmrB_MDR_like"/>
    <property type="match status" value="1"/>
</dbReference>
<evidence type="ECO:0000256" key="6">
    <source>
        <dbReference type="ARBA" id="ARBA00023136"/>
    </source>
</evidence>
<evidence type="ECO:0000256" key="4">
    <source>
        <dbReference type="ARBA" id="ARBA00022692"/>
    </source>
</evidence>
<dbReference type="PROSITE" id="PS50850">
    <property type="entry name" value="MFS"/>
    <property type="match status" value="1"/>
</dbReference>
<gene>
    <name evidence="9" type="ORF">V3H18_11535</name>
</gene>
<dbReference type="InterPro" id="IPR036259">
    <property type="entry name" value="MFS_trans_sf"/>
</dbReference>
<feature type="transmembrane region" description="Helical" evidence="7">
    <location>
        <begin position="72"/>
        <end position="91"/>
    </location>
</feature>
<dbReference type="PANTHER" id="PTHR23501">
    <property type="entry name" value="MAJOR FACILITATOR SUPERFAMILY"/>
    <property type="match status" value="1"/>
</dbReference>
<feature type="transmembrane region" description="Helical" evidence="7">
    <location>
        <begin position="321"/>
        <end position="343"/>
    </location>
</feature>
<keyword evidence="4 7" id="KW-0812">Transmembrane</keyword>
<proteinExistence type="predicted"/>
<comment type="subcellular location">
    <subcellularLocation>
        <location evidence="1">Cell membrane</location>
        <topology evidence="1">Multi-pass membrane protein</topology>
    </subcellularLocation>
</comment>
<evidence type="ECO:0000313" key="10">
    <source>
        <dbReference type="Proteomes" id="UP001350748"/>
    </source>
</evidence>
<dbReference type="Gene3D" id="1.20.1250.20">
    <property type="entry name" value="MFS general substrate transporter like domains"/>
    <property type="match status" value="1"/>
</dbReference>
<keyword evidence="6 7" id="KW-0472">Membrane</keyword>
<name>A0ABU7XL07_9HYPH</name>
<sequence length="468" mass="49296">MSYFLTPIIIATALFMEQLDGTVLATALPAMAADLHEDPVSLKLALTSYLLSLAVFIPLSGWAADKFGARRVFRTAIVVFTIGSILCGLSNSLATIVAARIVQGLGGAMMTPVGRLVLLRTAPRHELVRAMAYLTIPALIGPLIGPPIGGFIATYLHWRYIFWINVPIGALGVALVTRFIPDLREERTPPLDVSGAILSGVGLSCLVFGFTIAGRGFAPAPVVTAIIAIGAAALFAYVRHARRAPHPIIDLALLRIPTFRASVYGGFLFRIGLGATPFLLPLLLQAGFGLSAYEAGLLTFVSAAGAMLMKTTAQPILRILSFRRVLIVNALISAGFLAANAVFSATTPHWLIMGVLLVGGFFRSLEFTALNAIAYANVDHEAMSRATSFSSVAQQLSLSTGVAIGAAALEGARALRGGGALQAGDFTWAFYLVAAISTLAVTQFLPLSPRAGEELVGRRKAPSGSKQP</sequence>
<feature type="transmembrane region" description="Helical" evidence="7">
    <location>
        <begin position="160"/>
        <end position="181"/>
    </location>
</feature>
<feature type="transmembrane region" description="Helical" evidence="7">
    <location>
        <begin position="42"/>
        <end position="60"/>
    </location>
</feature>
<reference evidence="9 10" key="1">
    <citation type="submission" date="2024-02" db="EMBL/GenBank/DDBJ databases">
        <authorList>
            <person name="Grouzdev D."/>
        </authorList>
    </citation>
    <scope>NUCLEOTIDE SEQUENCE [LARGE SCALE GENOMIC DNA]</scope>
    <source>
        <strain evidence="9 10">9N</strain>
    </source>
</reference>
<dbReference type="EMBL" id="JAZHYN010000033">
    <property type="protein sequence ID" value="MEF3367166.1"/>
    <property type="molecule type" value="Genomic_DNA"/>
</dbReference>
<dbReference type="InterPro" id="IPR020846">
    <property type="entry name" value="MFS_dom"/>
</dbReference>
<evidence type="ECO:0000313" key="9">
    <source>
        <dbReference type="EMBL" id="MEF3367166.1"/>
    </source>
</evidence>
<dbReference type="InterPro" id="IPR011701">
    <property type="entry name" value="MFS"/>
</dbReference>
<dbReference type="SUPFAM" id="SSF103473">
    <property type="entry name" value="MFS general substrate transporter"/>
    <property type="match status" value="1"/>
</dbReference>
<organism evidence="9 10">
    <name type="scientific">Methylocystis borbori</name>
    <dbReference type="NCBI Taxonomy" id="3118750"/>
    <lineage>
        <taxon>Bacteria</taxon>
        <taxon>Pseudomonadati</taxon>
        <taxon>Pseudomonadota</taxon>
        <taxon>Alphaproteobacteria</taxon>
        <taxon>Hyphomicrobiales</taxon>
        <taxon>Methylocystaceae</taxon>
        <taxon>Methylocystis</taxon>
    </lineage>
</organism>
<keyword evidence="10" id="KW-1185">Reference proteome</keyword>
<keyword evidence="3" id="KW-1003">Cell membrane</keyword>
<evidence type="ECO:0000256" key="5">
    <source>
        <dbReference type="ARBA" id="ARBA00022989"/>
    </source>
</evidence>
<dbReference type="PRINTS" id="PR01036">
    <property type="entry name" value="TCRTETB"/>
</dbReference>
<dbReference type="InterPro" id="IPR004638">
    <property type="entry name" value="EmrB-like"/>
</dbReference>
<dbReference type="Pfam" id="PF07690">
    <property type="entry name" value="MFS_1"/>
    <property type="match status" value="1"/>
</dbReference>
<feature type="transmembrane region" description="Helical" evidence="7">
    <location>
        <begin position="97"/>
        <end position="118"/>
    </location>
</feature>
<dbReference type="Proteomes" id="UP001350748">
    <property type="component" value="Unassembled WGS sequence"/>
</dbReference>
<dbReference type="Gene3D" id="1.20.1720.10">
    <property type="entry name" value="Multidrug resistance protein D"/>
    <property type="match status" value="1"/>
</dbReference>
<evidence type="ECO:0000256" key="7">
    <source>
        <dbReference type="SAM" id="Phobius"/>
    </source>
</evidence>
<feature type="transmembrane region" description="Helical" evidence="7">
    <location>
        <begin position="218"/>
        <end position="238"/>
    </location>
</feature>
<dbReference type="NCBIfam" id="TIGR00711">
    <property type="entry name" value="efflux_EmrB"/>
    <property type="match status" value="1"/>
</dbReference>
<evidence type="ECO:0000256" key="3">
    <source>
        <dbReference type="ARBA" id="ARBA00022475"/>
    </source>
</evidence>
<dbReference type="PANTHER" id="PTHR23501:SF1">
    <property type="entry name" value="TRANSPORT PROTEIN HSRA-RELATED"/>
    <property type="match status" value="1"/>
</dbReference>
<feature type="transmembrane region" description="Helical" evidence="7">
    <location>
        <begin position="259"/>
        <end position="284"/>
    </location>
</feature>
<feature type="domain" description="Major facilitator superfamily (MFS) profile" evidence="8">
    <location>
        <begin position="6"/>
        <end position="452"/>
    </location>
</feature>
<accession>A0ABU7XL07</accession>
<comment type="caution">
    <text evidence="9">The sequence shown here is derived from an EMBL/GenBank/DDBJ whole genome shotgun (WGS) entry which is preliminary data.</text>
</comment>
<keyword evidence="2" id="KW-0813">Transport</keyword>
<dbReference type="RefSeq" id="WP_332082201.1">
    <property type="nucleotide sequence ID" value="NZ_JAZHYN010000033.1"/>
</dbReference>
<feature type="transmembrane region" description="Helical" evidence="7">
    <location>
        <begin position="130"/>
        <end position="154"/>
    </location>
</feature>
<keyword evidence="5 7" id="KW-1133">Transmembrane helix</keyword>
<feature type="transmembrane region" description="Helical" evidence="7">
    <location>
        <begin position="290"/>
        <end position="309"/>
    </location>
</feature>
<feature type="transmembrane region" description="Helical" evidence="7">
    <location>
        <begin position="193"/>
        <end position="212"/>
    </location>
</feature>
<protein>
    <submittedName>
        <fullName evidence="9">MDR family MFS transporter</fullName>
    </submittedName>
</protein>
<evidence type="ECO:0000256" key="2">
    <source>
        <dbReference type="ARBA" id="ARBA00022448"/>
    </source>
</evidence>